<dbReference type="Proteomes" id="UP001153069">
    <property type="component" value="Unassembled WGS sequence"/>
</dbReference>
<evidence type="ECO:0000313" key="2">
    <source>
        <dbReference type="EMBL" id="CAB9505642.1"/>
    </source>
</evidence>
<comment type="caution">
    <text evidence="2">The sequence shown here is derived from an EMBL/GenBank/DDBJ whole genome shotgun (WGS) entry which is preliminary data.</text>
</comment>
<sequence length="124" mass="13832">MEPPQHELAQHKKRILHELLHVDLLSMYACIEALKPTSRVGLSQWSSPPQKLFEIRSSPSSQSRNPQPLSKASCSWVELISRGTIRDDADAAPCSLKCQRSYFLPFNSSFNNKEANSTPVPLAG</sequence>
<proteinExistence type="predicted"/>
<name>A0A9N8DN17_9STRA</name>
<keyword evidence="3" id="KW-1185">Reference proteome</keyword>
<evidence type="ECO:0000313" key="3">
    <source>
        <dbReference type="Proteomes" id="UP001153069"/>
    </source>
</evidence>
<protein>
    <submittedName>
        <fullName evidence="2">Uncharacterized protein</fullName>
    </submittedName>
</protein>
<feature type="region of interest" description="Disordered" evidence="1">
    <location>
        <begin position="53"/>
        <end position="72"/>
    </location>
</feature>
<evidence type="ECO:0000256" key="1">
    <source>
        <dbReference type="SAM" id="MobiDB-lite"/>
    </source>
</evidence>
<dbReference type="AlphaFoldDB" id="A0A9N8DN17"/>
<accession>A0A9N8DN17</accession>
<dbReference type="EMBL" id="CAICTM010000237">
    <property type="protein sequence ID" value="CAB9505642.1"/>
    <property type="molecule type" value="Genomic_DNA"/>
</dbReference>
<gene>
    <name evidence="2" type="ORF">SEMRO_238_G095571.1</name>
</gene>
<reference evidence="2" key="1">
    <citation type="submission" date="2020-06" db="EMBL/GenBank/DDBJ databases">
        <authorList>
            <consortium name="Plant Systems Biology data submission"/>
        </authorList>
    </citation>
    <scope>NUCLEOTIDE SEQUENCE</scope>
    <source>
        <strain evidence="2">D6</strain>
    </source>
</reference>
<organism evidence="2 3">
    <name type="scientific">Seminavis robusta</name>
    <dbReference type="NCBI Taxonomy" id="568900"/>
    <lineage>
        <taxon>Eukaryota</taxon>
        <taxon>Sar</taxon>
        <taxon>Stramenopiles</taxon>
        <taxon>Ochrophyta</taxon>
        <taxon>Bacillariophyta</taxon>
        <taxon>Bacillariophyceae</taxon>
        <taxon>Bacillariophycidae</taxon>
        <taxon>Naviculales</taxon>
        <taxon>Naviculaceae</taxon>
        <taxon>Seminavis</taxon>
    </lineage>
</organism>
<feature type="compositionally biased region" description="Low complexity" evidence="1">
    <location>
        <begin position="56"/>
        <end position="70"/>
    </location>
</feature>